<feature type="signal peptide" evidence="3">
    <location>
        <begin position="1"/>
        <end position="19"/>
    </location>
</feature>
<evidence type="ECO:0000313" key="5">
    <source>
        <dbReference type="Proteomes" id="UP000237438"/>
    </source>
</evidence>
<comment type="caution">
    <text evidence="4">The sequence shown here is derived from an EMBL/GenBank/DDBJ whole genome shotgun (WGS) entry which is preliminary data.</text>
</comment>
<keyword evidence="5" id="KW-1185">Reference proteome</keyword>
<keyword evidence="1" id="KW-0540">Nuclease</keyword>
<dbReference type="Gene3D" id="3.10.450.30">
    <property type="entry name" value="Microbial ribonucleases"/>
    <property type="match status" value="2"/>
</dbReference>
<name>A0A2S4PKQ9_9PEZI</name>
<feature type="non-terminal residue" evidence="4">
    <location>
        <position position="429"/>
    </location>
</feature>
<dbReference type="GO" id="GO:0003723">
    <property type="term" value="F:RNA binding"/>
    <property type="evidence" value="ECO:0007669"/>
    <property type="project" value="InterPro"/>
</dbReference>
<dbReference type="GO" id="GO:0016787">
    <property type="term" value="F:hydrolase activity"/>
    <property type="evidence" value="ECO:0007669"/>
    <property type="project" value="UniProtKB-KW"/>
</dbReference>
<evidence type="ECO:0000313" key="4">
    <source>
        <dbReference type="EMBL" id="POS82557.1"/>
    </source>
</evidence>
<dbReference type="OrthoDB" id="5425539at2759"/>
<sequence length="429" mass="49257">MRLVALSLILNIQLQHIFATFPKSLRLPARSNHDLDGYECGNVFFTNFEVYDALRLGLASLDEGFNYPQRYQGKLYSESKLEEYFLYPISKHSRILPQTKYPVTTFRVVFTRGSDEAVDVIDKITTDDYTRCIRRDSSHIEPSHSELEKSNGYLCGHEFFTDEILRQSLALAQISDQENFIYPCPYFGLLYRADSGHLLWPIKSGNELYRFGKARVEPYYLILSKEKQLVDVVIKGPTNNFLRCIRSRQSLKIPVSKPHSKQLVPPPKSGFLCGRTFFDENVLKKDAEIAKSQARGVKRSQFPKKHFGPPYNEKCLIWPICKDGSLYKRGSKGPYRFILTPDYKVMGVAVWVGDRLKACDKKTIIAEKNHDTSDYQCCMERFSHQQLVEAAEEACVKMNASSNNIYPASYEGPGFNSEAPYFTYPVLQE</sequence>
<dbReference type="InterPro" id="IPR016191">
    <property type="entry name" value="Ribonuclease/ribotoxin"/>
</dbReference>
<gene>
    <name evidence="4" type="ORF">EPUL_005323</name>
</gene>
<dbReference type="AlphaFoldDB" id="A0A2S4PKQ9"/>
<dbReference type="GO" id="GO:0004540">
    <property type="term" value="F:RNA nuclease activity"/>
    <property type="evidence" value="ECO:0007669"/>
    <property type="project" value="InterPro"/>
</dbReference>
<evidence type="ECO:0000256" key="2">
    <source>
        <dbReference type="ARBA" id="ARBA00022801"/>
    </source>
</evidence>
<reference evidence="4 5" key="1">
    <citation type="submission" date="2017-10" db="EMBL/GenBank/DDBJ databases">
        <title>Development of genomic resources for the powdery mildew, Erysiphe pulchra.</title>
        <authorList>
            <person name="Wadl P.A."/>
            <person name="Mack B.M."/>
            <person name="Moore G."/>
            <person name="Beltz S.B."/>
        </authorList>
    </citation>
    <scope>NUCLEOTIDE SEQUENCE [LARGE SCALE GENOMIC DNA]</scope>
    <source>
        <strain evidence="4">Cflorida</strain>
    </source>
</reference>
<feature type="chain" id="PRO_5015713930" evidence="3">
    <location>
        <begin position="20"/>
        <end position="429"/>
    </location>
</feature>
<keyword evidence="3" id="KW-0732">Signal</keyword>
<evidence type="ECO:0000256" key="3">
    <source>
        <dbReference type="SAM" id="SignalP"/>
    </source>
</evidence>
<dbReference type="EMBL" id="PEDP01002613">
    <property type="protein sequence ID" value="POS82557.1"/>
    <property type="molecule type" value="Genomic_DNA"/>
</dbReference>
<protein>
    <submittedName>
        <fullName evidence="4">Uncharacterized protein</fullName>
    </submittedName>
</protein>
<dbReference type="Proteomes" id="UP000237438">
    <property type="component" value="Unassembled WGS sequence"/>
</dbReference>
<evidence type="ECO:0000256" key="1">
    <source>
        <dbReference type="ARBA" id="ARBA00022722"/>
    </source>
</evidence>
<proteinExistence type="predicted"/>
<accession>A0A2S4PKQ9</accession>
<dbReference type="SMR" id="A0A2S4PKQ9"/>
<organism evidence="4 5">
    <name type="scientific">Erysiphe pulchra</name>
    <dbReference type="NCBI Taxonomy" id="225359"/>
    <lineage>
        <taxon>Eukaryota</taxon>
        <taxon>Fungi</taxon>
        <taxon>Dikarya</taxon>
        <taxon>Ascomycota</taxon>
        <taxon>Pezizomycotina</taxon>
        <taxon>Leotiomycetes</taxon>
        <taxon>Erysiphales</taxon>
        <taxon>Erysiphaceae</taxon>
        <taxon>Erysiphe</taxon>
    </lineage>
</organism>
<dbReference type="SUPFAM" id="SSF53933">
    <property type="entry name" value="Microbial ribonucleases"/>
    <property type="match status" value="1"/>
</dbReference>
<keyword evidence="2" id="KW-0378">Hydrolase</keyword>